<accession>A0ABV6P743</accession>
<organism evidence="2 3">
    <name type="scientific">Plantactinospora siamensis</name>
    <dbReference type="NCBI Taxonomy" id="555372"/>
    <lineage>
        <taxon>Bacteria</taxon>
        <taxon>Bacillati</taxon>
        <taxon>Actinomycetota</taxon>
        <taxon>Actinomycetes</taxon>
        <taxon>Micromonosporales</taxon>
        <taxon>Micromonosporaceae</taxon>
        <taxon>Plantactinospora</taxon>
    </lineage>
</organism>
<dbReference type="RefSeq" id="WP_377343482.1">
    <property type="nucleotide sequence ID" value="NZ_JBHLUE010000026.1"/>
</dbReference>
<feature type="non-terminal residue" evidence="2">
    <location>
        <position position="1"/>
    </location>
</feature>
<dbReference type="EMBL" id="JBHLUE010000026">
    <property type="protein sequence ID" value="MFC0567445.1"/>
    <property type="molecule type" value="Genomic_DNA"/>
</dbReference>
<dbReference type="InterPro" id="IPR007132">
    <property type="entry name" value="DUF346"/>
</dbReference>
<keyword evidence="3" id="KW-1185">Reference proteome</keyword>
<evidence type="ECO:0000313" key="1">
    <source>
        <dbReference type="EMBL" id="MFC0567445.1"/>
    </source>
</evidence>
<evidence type="ECO:0000313" key="3">
    <source>
        <dbReference type="Proteomes" id="UP001589894"/>
    </source>
</evidence>
<reference evidence="2 3" key="1">
    <citation type="submission" date="2024-09" db="EMBL/GenBank/DDBJ databases">
        <authorList>
            <person name="Sun Q."/>
            <person name="Mori K."/>
        </authorList>
    </citation>
    <scope>NUCLEOTIDE SEQUENCE [LARGE SCALE GENOMIC DNA]</scope>
    <source>
        <strain evidence="2 3">TBRC 2205</strain>
    </source>
</reference>
<protein>
    <submittedName>
        <fullName evidence="2">Uncharacterized protein</fullName>
    </submittedName>
</protein>
<dbReference type="Pfam" id="PF03984">
    <property type="entry name" value="DUF346"/>
    <property type="match status" value="1"/>
</dbReference>
<gene>
    <name evidence="1" type="ORF">ACFFHU_25320</name>
    <name evidence="2" type="ORF">ACFFHU_28505</name>
</gene>
<name>A0ABV6P743_9ACTN</name>
<dbReference type="EMBL" id="JBHLUE010000030">
    <property type="protein sequence ID" value="MFC0568073.1"/>
    <property type="molecule type" value="Genomic_DNA"/>
</dbReference>
<evidence type="ECO:0000313" key="2">
    <source>
        <dbReference type="EMBL" id="MFC0568073.1"/>
    </source>
</evidence>
<proteinExistence type="predicted"/>
<sequence length="37" mass="4249">AYYAASQNHVYARGTTATLWHWWYTDTWNSANLGGTL</sequence>
<dbReference type="Proteomes" id="UP001589894">
    <property type="component" value="Unassembled WGS sequence"/>
</dbReference>
<comment type="caution">
    <text evidence="2">The sequence shown here is derived from an EMBL/GenBank/DDBJ whole genome shotgun (WGS) entry which is preliminary data.</text>
</comment>